<dbReference type="EMBL" id="MJBS01000007">
    <property type="protein sequence ID" value="OHF03268.1"/>
    <property type="molecule type" value="Genomic_DNA"/>
</dbReference>
<dbReference type="SUPFAM" id="SSF51905">
    <property type="entry name" value="FAD/NAD(P)-binding domain"/>
    <property type="match status" value="1"/>
</dbReference>
<gene>
    <name evidence="7" type="ORF">CORC01_01321</name>
</gene>
<evidence type="ECO:0000256" key="5">
    <source>
        <dbReference type="ARBA" id="ARBA00023002"/>
    </source>
</evidence>
<dbReference type="GO" id="GO:0016614">
    <property type="term" value="F:oxidoreductase activity, acting on CH-OH group of donors"/>
    <property type="evidence" value="ECO:0007669"/>
    <property type="project" value="InterPro"/>
</dbReference>
<keyword evidence="8" id="KW-1185">Reference proteome</keyword>
<dbReference type="PANTHER" id="PTHR42784:SF1">
    <property type="entry name" value="PYRANOSE 2-OXIDASE"/>
    <property type="match status" value="1"/>
</dbReference>
<dbReference type="PANTHER" id="PTHR42784">
    <property type="entry name" value="PYRANOSE 2-OXIDASE"/>
    <property type="match status" value="1"/>
</dbReference>
<dbReference type="GeneID" id="34554487"/>
<comment type="cofactor">
    <cofactor evidence="1">
        <name>FAD</name>
        <dbReference type="ChEBI" id="CHEBI:57692"/>
    </cofactor>
</comment>
<evidence type="ECO:0000313" key="7">
    <source>
        <dbReference type="EMBL" id="OHF03268.1"/>
    </source>
</evidence>
<dbReference type="Gene3D" id="3.50.50.60">
    <property type="entry name" value="FAD/NAD(P)-binding domain"/>
    <property type="match status" value="1"/>
</dbReference>
<dbReference type="AlphaFoldDB" id="A0A1G4BPP5"/>
<protein>
    <recommendedName>
        <fullName evidence="6">Glucose-methanol-choline oxidoreductase C-terminal domain-containing protein</fullName>
    </recommendedName>
</protein>
<dbReference type="OrthoDB" id="269227at2759"/>
<dbReference type="InterPro" id="IPR051473">
    <property type="entry name" value="P2Ox-like"/>
</dbReference>
<keyword evidence="3" id="KW-0285">Flavoprotein</keyword>
<name>A0A1G4BPP5_9PEZI</name>
<evidence type="ECO:0000256" key="4">
    <source>
        <dbReference type="ARBA" id="ARBA00022827"/>
    </source>
</evidence>
<accession>A0A1G4BPP5</accession>
<feature type="domain" description="Glucose-methanol-choline oxidoreductase C-terminal" evidence="6">
    <location>
        <begin position="43"/>
        <end position="105"/>
    </location>
</feature>
<dbReference type="RefSeq" id="XP_022480405.1">
    <property type="nucleotide sequence ID" value="XM_022612977.1"/>
</dbReference>
<dbReference type="InterPro" id="IPR036188">
    <property type="entry name" value="FAD/NAD-bd_sf"/>
</dbReference>
<sequence>MPQPAFHYTINDSDAKRCSEMITGNLGGFLPGAEPKYLPPGSALHICGTYRAGDDKNGNLEEAKNESVVNRFGRVWGQKNLVLGGCGIIPTQNACNPTLTAAAFALAATDQIIADLDEHENYE</sequence>
<organism evidence="7 8">
    <name type="scientific">Colletotrichum orchidophilum</name>
    <dbReference type="NCBI Taxonomy" id="1209926"/>
    <lineage>
        <taxon>Eukaryota</taxon>
        <taxon>Fungi</taxon>
        <taxon>Dikarya</taxon>
        <taxon>Ascomycota</taxon>
        <taxon>Pezizomycotina</taxon>
        <taxon>Sordariomycetes</taxon>
        <taxon>Hypocreomycetidae</taxon>
        <taxon>Glomerellales</taxon>
        <taxon>Glomerellaceae</taxon>
        <taxon>Colletotrichum</taxon>
    </lineage>
</organism>
<dbReference type="STRING" id="1209926.A0A1G4BPP5"/>
<dbReference type="InterPro" id="IPR007867">
    <property type="entry name" value="GMC_OxRtase_C"/>
</dbReference>
<evidence type="ECO:0000259" key="6">
    <source>
        <dbReference type="Pfam" id="PF05199"/>
    </source>
</evidence>
<evidence type="ECO:0000313" key="8">
    <source>
        <dbReference type="Proteomes" id="UP000176998"/>
    </source>
</evidence>
<dbReference type="SUPFAM" id="SSF54373">
    <property type="entry name" value="FAD-linked reductases, C-terminal domain"/>
    <property type="match status" value="1"/>
</dbReference>
<reference evidence="7 8" key="1">
    <citation type="submission" date="2016-09" db="EMBL/GenBank/DDBJ databases">
        <authorList>
            <person name="Capua I."/>
            <person name="De Benedictis P."/>
            <person name="Joannis T."/>
            <person name="Lombin L.H."/>
            <person name="Cattoli G."/>
        </authorList>
    </citation>
    <scope>NUCLEOTIDE SEQUENCE [LARGE SCALE GENOMIC DNA]</scope>
    <source>
        <strain evidence="7 8">IMI 309357</strain>
    </source>
</reference>
<comment type="similarity">
    <text evidence="2">Belongs to the GMC oxidoreductase family.</text>
</comment>
<evidence type="ECO:0000256" key="2">
    <source>
        <dbReference type="ARBA" id="ARBA00010790"/>
    </source>
</evidence>
<keyword evidence="5" id="KW-0560">Oxidoreductase</keyword>
<keyword evidence="4" id="KW-0274">FAD</keyword>
<proteinExistence type="inferred from homology"/>
<dbReference type="Proteomes" id="UP000176998">
    <property type="component" value="Unassembled WGS sequence"/>
</dbReference>
<comment type="caution">
    <text evidence="7">The sequence shown here is derived from an EMBL/GenBank/DDBJ whole genome shotgun (WGS) entry which is preliminary data.</text>
</comment>
<dbReference type="Pfam" id="PF05199">
    <property type="entry name" value="GMC_oxred_C"/>
    <property type="match status" value="1"/>
</dbReference>
<evidence type="ECO:0000256" key="1">
    <source>
        <dbReference type="ARBA" id="ARBA00001974"/>
    </source>
</evidence>
<evidence type="ECO:0000256" key="3">
    <source>
        <dbReference type="ARBA" id="ARBA00022630"/>
    </source>
</evidence>